<evidence type="ECO:0000313" key="5">
    <source>
        <dbReference type="EnsemblPlants" id="MELO3C021518.2.1"/>
    </source>
</evidence>
<accession>A0A9I9DQA0</accession>
<proteinExistence type="predicted"/>
<feature type="repeat" description="ANK" evidence="3">
    <location>
        <begin position="266"/>
        <end position="298"/>
    </location>
</feature>
<evidence type="ECO:0000256" key="3">
    <source>
        <dbReference type="PROSITE-ProRule" id="PRU00023"/>
    </source>
</evidence>
<evidence type="ECO:0008006" key="6">
    <source>
        <dbReference type="Google" id="ProtNLM"/>
    </source>
</evidence>
<reference evidence="5" key="1">
    <citation type="submission" date="2023-03" db="UniProtKB">
        <authorList>
            <consortium name="EnsemblPlants"/>
        </authorList>
    </citation>
    <scope>IDENTIFICATION</scope>
</reference>
<dbReference type="SUPFAM" id="SSF48403">
    <property type="entry name" value="Ankyrin repeat"/>
    <property type="match status" value="1"/>
</dbReference>
<evidence type="ECO:0000256" key="1">
    <source>
        <dbReference type="ARBA" id="ARBA00022737"/>
    </source>
</evidence>
<feature type="repeat" description="ANK" evidence="3">
    <location>
        <begin position="200"/>
        <end position="232"/>
    </location>
</feature>
<evidence type="ECO:0000256" key="2">
    <source>
        <dbReference type="ARBA" id="ARBA00023043"/>
    </source>
</evidence>
<dbReference type="Gramene" id="MELO3C021518.2.1">
    <property type="protein sequence ID" value="MELO3C021518.2.1"/>
    <property type="gene ID" value="MELO3C021518.2"/>
</dbReference>
<dbReference type="PANTHER" id="PTHR24203">
    <property type="entry name" value="ANKYRIN REPEAT FAMILY PROTEIN"/>
    <property type="match status" value="1"/>
</dbReference>
<dbReference type="EnsemblPlants" id="MELO3C021518.2.1">
    <property type="protein sequence ID" value="MELO3C021518.2.1"/>
    <property type="gene ID" value="MELO3C021518.2"/>
</dbReference>
<sequence length="332" mass="37250">MSWAMSTFAPFEVPPVYVVATASSPLLGCTINCLDIVGPRRPKLQLSLSKKWLRMRTFVTESNQVSFLQSRQETWEDPDDGSGSEFDEEDSEEVDEYDLDFESDWEGEENVQAVSIIDQPAANKYEEDLQEEVEQLLEPKERAILQQNATLNVDKLSTPKWNPLHTFALSGQIIPMDKLLDSGFDIDSVDKPRLHVVNQDGFSALHKAIIGRKDAVIGHLLRKGASPHIKDKNGATPLHYAVQVGAKQIVKLLIKYKVDVNVADSDGWTPLHIAIQSRNRDITKILLVNGADRDRRNKDGKTALDLSLCYGKNFKSYDLSKLLKVVPLYGAF</sequence>
<name>A0A9I9DQA0_CUCME</name>
<feature type="region of interest" description="Disordered" evidence="4">
    <location>
        <begin position="69"/>
        <end position="96"/>
    </location>
</feature>
<dbReference type="PROSITE" id="PS50297">
    <property type="entry name" value="ANK_REP_REGION"/>
    <property type="match status" value="3"/>
</dbReference>
<dbReference type="SMART" id="SM00248">
    <property type="entry name" value="ANK"/>
    <property type="match status" value="4"/>
</dbReference>
<feature type="repeat" description="ANK" evidence="3">
    <location>
        <begin position="233"/>
        <end position="265"/>
    </location>
</feature>
<dbReference type="Pfam" id="PF12796">
    <property type="entry name" value="Ank_2"/>
    <property type="match status" value="1"/>
</dbReference>
<dbReference type="InterPro" id="IPR002110">
    <property type="entry name" value="Ankyrin_rpt"/>
</dbReference>
<dbReference type="InterPro" id="IPR036770">
    <property type="entry name" value="Ankyrin_rpt-contain_sf"/>
</dbReference>
<dbReference type="PRINTS" id="PR01415">
    <property type="entry name" value="ANKYRIN"/>
</dbReference>
<evidence type="ECO:0000256" key="4">
    <source>
        <dbReference type="SAM" id="MobiDB-lite"/>
    </source>
</evidence>
<keyword evidence="2 3" id="KW-0040">ANK repeat</keyword>
<dbReference type="PROSITE" id="PS50088">
    <property type="entry name" value="ANK_REPEAT"/>
    <property type="match status" value="3"/>
</dbReference>
<dbReference type="Gene3D" id="1.25.40.20">
    <property type="entry name" value="Ankyrin repeat-containing domain"/>
    <property type="match status" value="2"/>
</dbReference>
<keyword evidence="1" id="KW-0677">Repeat</keyword>
<dbReference type="AlphaFoldDB" id="A0A9I9DQA0"/>
<protein>
    <recommendedName>
        <fullName evidence="6">Ankyrin repeat domain-containing protein EMB506, chloroplastic</fullName>
    </recommendedName>
</protein>
<dbReference type="PANTHER" id="PTHR24203:SF76">
    <property type="entry name" value="ANKYRIN REPEAT DOMAIN-CONTAINING PROTEIN EMB506, CHLOROPLASTIC"/>
    <property type="match status" value="1"/>
</dbReference>
<feature type="compositionally biased region" description="Acidic residues" evidence="4">
    <location>
        <begin position="75"/>
        <end position="96"/>
    </location>
</feature>
<organism evidence="5">
    <name type="scientific">Cucumis melo</name>
    <name type="common">Muskmelon</name>
    <dbReference type="NCBI Taxonomy" id="3656"/>
    <lineage>
        <taxon>Eukaryota</taxon>
        <taxon>Viridiplantae</taxon>
        <taxon>Streptophyta</taxon>
        <taxon>Embryophyta</taxon>
        <taxon>Tracheophyta</taxon>
        <taxon>Spermatophyta</taxon>
        <taxon>Magnoliopsida</taxon>
        <taxon>eudicotyledons</taxon>
        <taxon>Gunneridae</taxon>
        <taxon>Pentapetalae</taxon>
        <taxon>rosids</taxon>
        <taxon>fabids</taxon>
        <taxon>Cucurbitales</taxon>
        <taxon>Cucurbitaceae</taxon>
        <taxon>Benincaseae</taxon>
        <taxon>Cucumis</taxon>
    </lineage>
</organism>